<reference evidence="3 4" key="1">
    <citation type="submission" date="2017-04" db="EMBL/GenBank/DDBJ databases">
        <title>Unexpected and diverse lifestyles within the genus Limnohabitans.</title>
        <authorList>
            <person name="Kasalicky V."/>
            <person name="Mehrshad M."/>
            <person name="Andrei S.-A."/>
            <person name="Salcher M."/>
            <person name="Kratochvilova H."/>
            <person name="Simek K."/>
            <person name="Ghai R."/>
        </authorList>
    </citation>
    <scope>NUCLEOTIDE SEQUENCE [LARGE SCALE GENOMIC DNA]</scope>
    <source>
        <strain evidence="3 4">II-B4</strain>
    </source>
</reference>
<dbReference type="GO" id="GO:0005737">
    <property type="term" value="C:cytoplasm"/>
    <property type="evidence" value="ECO:0007669"/>
    <property type="project" value="TreeGrafter"/>
</dbReference>
<keyword evidence="1" id="KW-0067">ATP-binding</keyword>
<dbReference type="Pfam" id="PF02786">
    <property type="entry name" value="CPSase_L_D2"/>
    <property type="match status" value="1"/>
</dbReference>
<dbReference type="PANTHER" id="PTHR21621:SF0">
    <property type="entry name" value="BETA-CITRYLGLUTAMATE SYNTHASE B-RELATED"/>
    <property type="match status" value="1"/>
</dbReference>
<dbReference type="EMBL" id="NESN01000003">
    <property type="protein sequence ID" value="PUE53420.1"/>
    <property type="molecule type" value="Genomic_DNA"/>
</dbReference>
<dbReference type="InterPro" id="IPR011761">
    <property type="entry name" value="ATP-grasp"/>
</dbReference>
<dbReference type="InterPro" id="IPR005479">
    <property type="entry name" value="CPAse_ATP-bd"/>
</dbReference>
<dbReference type="PROSITE" id="PS50975">
    <property type="entry name" value="ATP_GRASP"/>
    <property type="match status" value="1"/>
</dbReference>
<dbReference type="InterPro" id="IPR044019">
    <property type="entry name" value="Cyanophycin_syn_N"/>
</dbReference>
<gene>
    <name evidence="3" type="ORF">B9Z37_10190</name>
</gene>
<dbReference type="NCBIfam" id="NF010623">
    <property type="entry name" value="PRK14016.1"/>
    <property type="match status" value="1"/>
</dbReference>
<dbReference type="GO" id="GO:0046872">
    <property type="term" value="F:metal ion binding"/>
    <property type="evidence" value="ECO:0007669"/>
    <property type="project" value="InterPro"/>
</dbReference>
<protein>
    <submittedName>
        <fullName evidence="3">Cyanophycin synthetase</fullName>
    </submittedName>
</protein>
<dbReference type="Gene3D" id="3.40.1190.10">
    <property type="entry name" value="Mur-like, catalytic domain"/>
    <property type="match status" value="1"/>
</dbReference>
<sequence>MNAKNIQFLRMTHLRGPNIWTYRPVMEALIDIGALEDFPSNTLPGFNQRLTAWLPGLIEHRCSVGERGGFLQRLEEGTWAGHVLEHVALELQTQAGMQTGFGKAREAGPRGIYKVVIRTRHEAVSRSALETARDLILAAIEDRPFDVKAEINRLKQMVDSLCIGPSTASIVDAASERSIPAIRLNDGNLVQLGHGAQQRRIWTAETDRTSAIAEGISKDKDLTKQLLSMCGVPVPQGQIVDSPAAAWEAAQDIGLPVCVKPTDGNHARGVSLELSKQEDIEAAYDIALAEGSEVIVESFILGEEHRLLVVGDHVAAANKGETASVVGDGVHTVSELIELQINSDPRRGEEEDFPLDTIRLDEHTTSVLELKRQGLTAESVPEAGRSVLIMRTGNMALDVTDEVHPDVAAQAVLAARVVGLDIAGVDLVAQDISQPLAAQGGAIVEVNAGPGLLMHLKPAVGQPRPVGQAIANHLFKPADTGRIPVVGLIGDGDTTRPATLVSWLLHLKGLYTGLACADGLFMNQRRLQSHGGMNWENAQRLLINRSVQAAVFESDARHLLAEGLPYDRCQVGVVTRMPKAQGLDDLYAGSDEKMPGYVRTQIDVILSHGTAVLNAADDQVADLARHCDGSVIFYADDEKNPRLVAHLAEGGRVAFWRDGQLVLSEGSRESLVLSNKRPAVSRLLQDGRLGTDDMLIAACVAWALDISTDLIRAGVKSFGQHTSH</sequence>
<evidence type="ECO:0000313" key="3">
    <source>
        <dbReference type="EMBL" id="PUE53420.1"/>
    </source>
</evidence>
<dbReference type="InterPro" id="IPR036565">
    <property type="entry name" value="Mur-like_cat_sf"/>
</dbReference>
<dbReference type="SUPFAM" id="SSF53623">
    <property type="entry name" value="MurD-like peptide ligases, catalytic domain"/>
    <property type="match status" value="1"/>
</dbReference>
<dbReference type="SMART" id="SM01209">
    <property type="entry name" value="GARS_A"/>
    <property type="match status" value="1"/>
</dbReference>
<comment type="caution">
    <text evidence="3">The sequence shown here is derived from an EMBL/GenBank/DDBJ whole genome shotgun (WGS) entry which is preliminary data.</text>
</comment>
<dbReference type="Proteomes" id="UP000250790">
    <property type="component" value="Unassembled WGS sequence"/>
</dbReference>
<dbReference type="GO" id="GO:0005524">
    <property type="term" value="F:ATP binding"/>
    <property type="evidence" value="ECO:0007669"/>
    <property type="project" value="UniProtKB-UniRule"/>
</dbReference>
<dbReference type="GO" id="GO:0018169">
    <property type="term" value="F:ribosomal S6-glutamic acid ligase activity"/>
    <property type="evidence" value="ECO:0007669"/>
    <property type="project" value="TreeGrafter"/>
</dbReference>
<dbReference type="Gene3D" id="3.30.470.20">
    <property type="entry name" value="ATP-grasp fold, B domain"/>
    <property type="match status" value="2"/>
</dbReference>
<dbReference type="Pfam" id="PF18921">
    <property type="entry name" value="Cyanophycin_syn"/>
    <property type="match status" value="1"/>
</dbReference>
<evidence type="ECO:0000256" key="1">
    <source>
        <dbReference type="PROSITE-ProRule" id="PRU00409"/>
    </source>
</evidence>
<dbReference type="AlphaFoldDB" id="A0A315E682"/>
<dbReference type="RefSeq" id="WP_108312894.1">
    <property type="nucleotide sequence ID" value="NZ_NESN01000003.1"/>
</dbReference>
<dbReference type="NCBIfam" id="TIGR02068">
    <property type="entry name" value="cya_phycin_syn"/>
    <property type="match status" value="1"/>
</dbReference>
<evidence type="ECO:0000313" key="4">
    <source>
        <dbReference type="Proteomes" id="UP000250790"/>
    </source>
</evidence>
<evidence type="ECO:0000259" key="2">
    <source>
        <dbReference type="PROSITE" id="PS50975"/>
    </source>
</evidence>
<organism evidence="3 4">
    <name type="scientific">Limnohabitans parvus II-B4</name>
    <dbReference type="NCBI Taxonomy" id="1293052"/>
    <lineage>
        <taxon>Bacteria</taxon>
        <taxon>Pseudomonadati</taxon>
        <taxon>Pseudomonadota</taxon>
        <taxon>Betaproteobacteria</taxon>
        <taxon>Burkholderiales</taxon>
        <taxon>Comamonadaceae</taxon>
        <taxon>Limnohabitans</taxon>
    </lineage>
</organism>
<dbReference type="OrthoDB" id="9803907at2"/>
<dbReference type="InterPro" id="IPR011810">
    <property type="entry name" value="Cya_phycin_syn"/>
</dbReference>
<feature type="domain" description="ATP-grasp" evidence="2">
    <location>
        <begin position="224"/>
        <end position="479"/>
    </location>
</feature>
<name>A0A315E682_9BURK</name>
<dbReference type="SUPFAM" id="SSF56059">
    <property type="entry name" value="Glutathione synthetase ATP-binding domain-like"/>
    <property type="match status" value="1"/>
</dbReference>
<accession>A0A315E682</accession>
<dbReference type="PANTHER" id="PTHR21621">
    <property type="entry name" value="RIBOSOMAL PROTEIN S6 MODIFICATION PROTEIN"/>
    <property type="match status" value="1"/>
</dbReference>
<keyword evidence="4" id="KW-1185">Reference proteome</keyword>
<keyword evidence="1" id="KW-0547">Nucleotide-binding</keyword>
<proteinExistence type="predicted"/>
<dbReference type="GO" id="GO:0009432">
    <property type="term" value="P:SOS response"/>
    <property type="evidence" value="ECO:0007669"/>
    <property type="project" value="TreeGrafter"/>
</dbReference>